<dbReference type="Proteomes" id="UP000007322">
    <property type="component" value="Chromosome 4"/>
</dbReference>
<dbReference type="OrthoDB" id="413885at2759"/>
<dbReference type="PANTHER" id="PTHR47797:SF5">
    <property type="entry name" value="CELLOBIOSE DEHYDROGENASE CYTOCHROME DOMAIN-CONTAINING PROTEIN"/>
    <property type="match status" value="1"/>
</dbReference>
<protein>
    <recommendedName>
        <fullName evidence="1">Cellobiose dehydrogenase-like cytochrome domain-containing protein</fullName>
    </recommendedName>
</protein>
<feature type="domain" description="Cellobiose dehydrogenase-like cytochrome" evidence="1">
    <location>
        <begin position="28"/>
        <end position="206"/>
    </location>
</feature>
<dbReference type="KEGG" id="mtm:MYCTH_2307267"/>
<dbReference type="EMBL" id="CP003005">
    <property type="protein sequence ID" value="AEO59193.1"/>
    <property type="molecule type" value="Genomic_DNA"/>
</dbReference>
<accession>G2QFG4</accession>
<dbReference type="Gene3D" id="2.60.40.1210">
    <property type="entry name" value="Cellobiose dehydrogenase, cytochrome domain"/>
    <property type="match status" value="1"/>
</dbReference>
<organism evidence="2 3">
    <name type="scientific">Thermothelomyces thermophilus (strain ATCC 42464 / BCRC 31852 / DSM 1799)</name>
    <name type="common">Sporotrichum thermophile</name>
    <dbReference type="NCBI Taxonomy" id="573729"/>
    <lineage>
        <taxon>Eukaryota</taxon>
        <taxon>Fungi</taxon>
        <taxon>Dikarya</taxon>
        <taxon>Ascomycota</taxon>
        <taxon>Pezizomycotina</taxon>
        <taxon>Sordariomycetes</taxon>
        <taxon>Sordariomycetidae</taxon>
        <taxon>Sordariales</taxon>
        <taxon>Chaetomiaceae</taxon>
        <taxon>Thermothelomyces</taxon>
    </lineage>
</organism>
<evidence type="ECO:0000313" key="3">
    <source>
        <dbReference type="Proteomes" id="UP000007322"/>
    </source>
</evidence>
<dbReference type="SUPFAM" id="SSF49344">
    <property type="entry name" value="CBD9-like"/>
    <property type="match status" value="1"/>
</dbReference>
<dbReference type="InParanoid" id="G2QFG4"/>
<evidence type="ECO:0000259" key="1">
    <source>
        <dbReference type="Pfam" id="PF16010"/>
    </source>
</evidence>
<dbReference type="AlphaFoldDB" id="G2QFG4"/>
<proteinExistence type="predicted"/>
<evidence type="ECO:0000313" key="2">
    <source>
        <dbReference type="EMBL" id="AEO59193.1"/>
    </source>
</evidence>
<gene>
    <name evidence="2" type="ORF">MYCTH_2307267</name>
</gene>
<dbReference type="Pfam" id="PF16010">
    <property type="entry name" value="CDH-cyt"/>
    <property type="match status" value="1"/>
</dbReference>
<dbReference type="InterPro" id="IPR015920">
    <property type="entry name" value="Cellobiose_DH-like_cyt"/>
</dbReference>
<dbReference type="HOGENOM" id="CLU_081649_1_0_1"/>
<dbReference type="GeneID" id="11514381"/>
<dbReference type="CDD" id="cd09630">
    <property type="entry name" value="CDH_like_cytochrome"/>
    <property type="match status" value="1"/>
</dbReference>
<name>G2QFG4_THET4</name>
<dbReference type="RefSeq" id="XP_003664438.1">
    <property type="nucleotide sequence ID" value="XM_003664390.1"/>
</dbReference>
<reference evidence="2 3" key="1">
    <citation type="journal article" date="2011" name="Nat. Biotechnol.">
        <title>Comparative genomic analysis of the thermophilic biomass-degrading fungi Myceliophthora thermophila and Thielavia terrestris.</title>
        <authorList>
            <person name="Berka R.M."/>
            <person name="Grigoriev I.V."/>
            <person name="Otillar R."/>
            <person name="Salamov A."/>
            <person name="Grimwood J."/>
            <person name="Reid I."/>
            <person name="Ishmael N."/>
            <person name="John T."/>
            <person name="Darmond C."/>
            <person name="Moisan M.-C."/>
            <person name="Henrissat B."/>
            <person name="Coutinho P.M."/>
            <person name="Lombard V."/>
            <person name="Natvig D.O."/>
            <person name="Lindquist E."/>
            <person name="Schmutz J."/>
            <person name="Lucas S."/>
            <person name="Harris P."/>
            <person name="Powlowski J."/>
            <person name="Bellemare A."/>
            <person name="Taylor D."/>
            <person name="Butler G."/>
            <person name="de Vries R.P."/>
            <person name="Allijn I.E."/>
            <person name="van den Brink J."/>
            <person name="Ushinsky S."/>
            <person name="Storms R."/>
            <person name="Powell A.J."/>
            <person name="Paulsen I.T."/>
            <person name="Elbourne L.D.H."/>
            <person name="Baker S.E."/>
            <person name="Magnuson J."/>
            <person name="LaBoissiere S."/>
            <person name="Clutterbuck A.J."/>
            <person name="Martinez D."/>
            <person name="Wogulis M."/>
            <person name="de Leon A.L."/>
            <person name="Rey M.W."/>
            <person name="Tsang A."/>
        </authorList>
    </citation>
    <scope>NUCLEOTIDE SEQUENCE [LARGE SCALE GENOMIC DNA]</scope>
    <source>
        <strain evidence="3">ATCC 42464 / BCRC 31852 / DSM 1799</strain>
    </source>
</reference>
<dbReference type="VEuPathDB" id="FungiDB:MYCTH_2307267"/>
<dbReference type="PANTHER" id="PTHR47797">
    <property type="entry name" value="DEHYDROGENASE, PUTATIVE (AFU_ORTHOLOGUE AFUA_8G05805)-RELATED"/>
    <property type="match status" value="1"/>
</dbReference>
<dbReference type="eggNOG" id="ENOG502QPZ1">
    <property type="taxonomic scope" value="Eukaryota"/>
</dbReference>
<keyword evidence="3" id="KW-1185">Reference proteome</keyword>
<dbReference type="OMA" id="GHMTYNP"/>
<sequence>MQLIQSVARVAAFLGLARRQFEPDSSPYEDPETGLTFASYTSDRGITFRVAIPDPVPEDKVFDTLLQIVAPKELGWVGWAWGGSMTYNPLTVVWADGDNVVLSSRIAYGYFSPPENPDAQYTVLETGTHVNETHFQVTAKCTGCSRWGDEDTGYTELDPAYQTTFAFAYSETPVETPSDPASNFGIHDSLGHPIYDLATAQNANFDEVVGAL</sequence>